<comment type="similarity">
    <text evidence="2">Belongs to the binding-protein-dependent transport system permease family. CysTW subfamily.</text>
</comment>
<evidence type="ECO:0000256" key="7">
    <source>
        <dbReference type="ARBA" id="ARBA00023136"/>
    </source>
</evidence>
<keyword evidence="5 8" id="KW-0812">Transmembrane</keyword>
<reference evidence="10 11" key="1">
    <citation type="submission" date="2020-07" db="EMBL/GenBank/DDBJ databases">
        <title>Sequencing the genomes of 1000 actinobacteria strains.</title>
        <authorList>
            <person name="Klenk H.-P."/>
        </authorList>
    </citation>
    <scope>NUCLEOTIDE SEQUENCE [LARGE SCALE GENOMIC DNA]</scope>
    <source>
        <strain evidence="10 11">DSM 44121</strain>
    </source>
</reference>
<evidence type="ECO:0000256" key="5">
    <source>
        <dbReference type="ARBA" id="ARBA00022692"/>
    </source>
</evidence>
<keyword evidence="3 8" id="KW-0813">Transport</keyword>
<dbReference type="RefSeq" id="WP_182616653.1">
    <property type="nucleotide sequence ID" value="NZ_BAAATF010000003.1"/>
</dbReference>
<feature type="transmembrane region" description="Helical" evidence="8">
    <location>
        <begin position="105"/>
        <end position="124"/>
    </location>
</feature>
<feature type="transmembrane region" description="Helical" evidence="8">
    <location>
        <begin position="156"/>
        <end position="181"/>
    </location>
</feature>
<dbReference type="EMBL" id="JACGWV010000001">
    <property type="protein sequence ID" value="MBA8808562.1"/>
    <property type="molecule type" value="Genomic_DNA"/>
</dbReference>
<evidence type="ECO:0000256" key="6">
    <source>
        <dbReference type="ARBA" id="ARBA00022989"/>
    </source>
</evidence>
<dbReference type="SUPFAM" id="SSF161098">
    <property type="entry name" value="MetI-like"/>
    <property type="match status" value="1"/>
</dbReference>
<dbReference type="Proteomes" id="UP000540568">
    <property type="component" value="Unassembled WGS sequence"/>
</dbReference>
<feature type="domain" description="ABC transmembrane type-1" evidence="9">
    <location>
        <begin position="69"/>
        <end position="276"/>
    </location>
</feature>
<proteinExistence type="inferred from homology"/>
<gene>
    <name evidence="10" type="ORF">FHX71_002504</name>
</gene>
<feature type="transmembrane region" description="Helical" evidence="8">
    <location>
        <begin position="73"/>
        <end position="93"/>
    </location>
</feature>
<dbReference type="AlphaFoldDB" id="A0A7W3J947"/>
<dbReference type="PROSITE" id="PS50928">
    <property type="entry name" value="ABC_TM1"/>
    <property type="match status" value="1"/>
</dbReference>
<dbReference type="Gene3D" id="1.10.3720.10">
    <property type="entry name" value="MetI-like"/>
    <property type="match status" value="1"/>
</dbReference>
<name>A0A7W3J947_9MICO</name>
<organism evidence="10 11">
    <name type="scientific">Promicromonospora sukumoe</name>
    <dbReference type="NCBI Taxonomy" id="88382"/>
    <lineage>
        <taxon>Bacteria</taxon>
        <taxon>Bacillati</taxon>
        <taxon>Actinomycetota</taxon>
        <taxon>Actinomycetes</taxon>
        <taxon>Micrococcales</taxon>
        <taxon>Promicromonosporaceae</taxon>
        <taxon>Promicromonospora</taxon>
    </lineage>
</organism>
<dbReference type="Pfam" id="PF00528">
    <property type="entry name" value="BPD_transp_1"/>
    <property type="match status" value="1"/>
</dbReference>
<dbReference type="PANTHER" id="PTHR42929">
    <property type="entry name" value="INNER MEMBRANE ABC TRANSPORTER PERMEASE PROTEIN YDCU-RELATED-RELATED"/>
    <property type="match status" value="1"/>
</dbReference>
<keyword evidence="7 8" id="KW-0472">Membrane</keyword>
<dbReference type="GO" id="GO:0005886">
    <property type="term" value="C:plasma membrane"/>
    <property type="evidence" value="ECO:0007669"/>
    <property type="project" value="UniProtKB-SubCell"/>
</dbReference>
<accession>A0A7W3J947</accession>
<sequence>MAATRTRDLRGHVAAIVPTAFVVVAFLLPLVGLLLLSLRPTDEMNNVLPGFTGAQYAEVFGTSYLWGSVVESLWLAVRVSLTCLVLAFPLAWYLARSTSAVGKSLVFVITLSPLLTSEVVRSFGWRVVMSGEGPVNVTLQALGLIDESLPLLRSPWTVFLAVVHVLLPFAVLALSASLGAIDNRLLQASADLGAGALRTFRSVVLPLATPGIVAATVIVFSLSMGVYVTPLLVGGANQSLAGLRIQTEAMVAFDQPRAAALSFVLLAVTLAVCGLVGLLGRLAERGRRA</sequence>
<dbReference type="InterPro" id="IPR000515">
    <property type="entry name" value="MetI-like"/>
</dbReference>
<keyword evidence="6 8" id="KW-1133">Transmembrane helix</keyword>
<dbReference type="InterPro" id="IPR035906">
    <property type="entry name" value="MetI-like_sf"/>
</dbReference>
<evidence type="ECO:0000313" key="11">
    <source>
        <dbReference type="Proteomes" id="UP000540568"/>
    </source>
</evidence>
<evidence type="ECO:0000256" key="8">
    <source>
        <dbReference type="RuleBase" id="RU363032"/>
    </source>
</evidence>
<evidence type="ECO:0000256" key="4">
    <source>
        <dbReference type="ARBA" id="ARBA00022475"/>
    </source>
</evidence>
<comment type="subcellular location">
    <subcellularLocation>
        <location evidence="1 8">Cell membrane</location>
        <topology evidence="1 8">Multi-pass membrane protein</topology>
    </subcellularLocation>
</comment>
<feature type="transmembrane region" description="Helical" evidence="8">
    <location>
        <begin position="12"/>
        <end position="36"/>
    </location>
</feature>
<evidence type="ECO:0000259" key="9">
    <source>
        <dbReference type="PROSITE" id="PS50928"/>
    </source>
</evidence>
<dbReference type="CDD" id="cd06261">
    <property type="entry name" value="TM_PBP2"/>
    <property type="match status" value="1"/>
</dbReference>
<evidence type="ECO:0000313" key="10">
    <source>
        <dbReference type="EMBL" id="MBA8808562.1"/>
    </source>
</evidence>
<evidence type="ECO:0000256" key="2">
    <source>
        <dbReference type="ARBA" id="ARBA00007069"/>
    </source>
</evidence>
<comment type="caution">
    <text evidence="10">The sequence shown here is derived from an EMBL/GenBank/DDBJ whole genome shotgun (WGS) entry which is preliminary data.</text>
</comment>
<keyword evidence="4" id="KW-1003">Cell membrane</keyword>
<keyword evidence="11" id="KW-1185">Reference proteome</keyword>
<evidence type="ECO:0000256" key="1">
    <source>
        <dbReference type="ARBA" id="ARBA00004651"/>
    </source>
</evidence>
<protein>
    <submittedName>
        <fullName evidence="10">Putative spermidine/putrescine transport system permease protein</fullName>
    </submittedName>
</protein>
<evidence type="ECO:0000256" key="3">
    <source>
        <dbReference type="ARBA" id="ARBA00022448"/>
    </source>
</evidence>
<dbReference type="PANTHER" id="PTHR42929:SF5">
    <property type="entry name" value="ABC TRANSPORTER PERMEASE PROTEIN"/>
    <property type="match status" value="1"/>
</dbReference>
<feature type="transmembrane region" description="Helical" evidence="8">
    <location>
        <begin position="202"/>
        <end position="228"/>
    </location>
</feature>
<dbReference type="GO" id="GO:0055085">
    <property type="term" value="P:transmembrane transport"/>
    <property type="evidence" value="ECO:0007669"/>
    <property type="project" value="InterPro"/>
</dbReference>
<feature type="transmembrane region" description="Helical" evidence="8">
    <location>
        <begin position="258"/>
        <end position="279"/>
    </location>
</feature>